<protein>
    <recommendedName>
        <fullName evidence="3">cysteine desulfurase</fullName>
        <ecNumber evidence="3">2.8.1.7</ecNumber>
    </recommendedName>
</protein>
<keyword evidence="5" id="KW-0479">Metal-binding</keyword>
<dbReference type="EMBL" id="BMJC01000001">
    <property type="protein sequence ID" value="GGA90905.1"/>
    <property type="molecule type" value="Genomic_DNA"/>
</dbReference>
<keyword evidence="13" id="KW-1185">Reference proteome</keyword>
<organism evidence="12 13">
    <name type="scientific">Puia dinghuensis</name>
    <dbReference type="NCBI Taxonomy" id="1792502"/>
    <lineage>
        <taxon>Bacteria</taxon>
        <taxon>Pseudomonadati</taxon>
        <taxon>Bacteroidota</taxon>
        <taxon>Chitinophagia</taxon>
        <taxon>Chitinophagales</taxon>
        <taxon>Chitinophagaceae</taxon>
        <taxon>Puia</taxon>
    </lineage>
</organism>
<dbReference type="RefSeq" id="WP_188929658.1">
    <property type="nucleotide sequence ID" value="NZ_BMJC01000001.1"/>
</dbReference>
<gene>
    <name evidence="12" type="ORF">GCM10011511_12740</name>
</gene>
<dbReference type="EC" id="2.8.1.7" evidence="3"/>
<sequence length="375" mass="41164">MQRIYFDNAATTSLDPQVLEAMMPYLTEKFGNPSSIYSYGRESRLAIETARKSVAKILNAHPAEIFFTSCGTESSNTAISAAVHDLGCTHIITSPLEHHATLHTVEHLHKRGDASLSYVNLLPNGHIDLEDLEHQLANTADKTLVTLMHANNEIGNLLDMHGVGELCKLYGAIFHSDTVQTVGHFPFDLRNTPVHFITGSAHKFHGPKGVGLLYINENVRISPYIHGGSQERNMRAGTENLYGVVGFAKALELATAGFEADSAYIKGLKIYMMEQLKKNLKGIAFNGDPLGRSLYTVLSVSFPKTEKSEMLLFNLDIHHICASGGSACTSGAEQGSHVIRAINHNPNQVTVRFSFCKHNTREEVDAVVGRLKELI</sequence>
<dbReference type="Gene3D" id="3.90.1150.10">
    <property type="entry name" value="Aspartate Aminotransferase, domain 1"/>
    <property type="match status" value="1"/>
</dbReference>
<dbReference type="PIRSF" id="PIRSF005572">
    <property type="entry name" value="NifS"/>
    <property type="match status" value="1"/>
</dbReference>
<evidence type="ECO:0000256" key="7">
    <source>
        <dbReference type="ARBA" id="ARBA00023004"/>
    </source>
</evidence>
<dbReference type="GO" id="GO:0046872">
    <property type="term" value="F:metal ion binding"/>
    <property type="evidence" value="ECO:0007669"/>
    <property type="project" value="UniProtKB-KW"/>
</dbReference>
<keyword evidence="4" id="KW-0808">Transferase</keyword>
<dbReference type="PANTHER" id="PTHR11601:SF34">
    <property type="entry name" value="CYSTEINE DESULFURASE"/>
    <property type="match status" value="1"/>
</dbReference>
<dbReference type="Gene3D" id="1.10.260.50">
    <property type="match status" value="1"/>
</dbReference>
<dbReference type="GO" id="GO:0051536">
    <property type="term" value="F:iron-sulfur cluster binding"/>
    <property type="evidence" value="ECO:0007669"/>
    <property type="project" value="UniProtKB-KW"/>
</dbReference>
<comment type="catalytic activity">
    <reaction evidence="9">
        <text>(sulfur carrier)-H + L-cysteine = (sulfur carrier)-SH + L-alanine</text>
        <dbReference type="Rhea" id="RHEA:43892"/>
        <dbReference type="Rhea" id="RHEA-COMP:14737"/>
        <dbReference type="Rhea" id="RHEA-COMP:14739"/>
        <dbReference type="ChEBI" id="CHEBI:29917"/>
        <dbReference type="ChEBI" id="CHEBI:35235"/>
        <dbReference type="ChEBI" id="CHEBI:57972"/>
        <dbReference type="ChEBI" id="CHEBI:64428"/>
        <dbReference type="EC" id="2.8.1.7"/>
    </reaction>
</comment>
<comment type="similarity">
    <text evidence="2">Belongs to the class-V pyridoxal-phosphate-dependent aminotransferase family. NifS/IscS subfamily.</text>
</comment>
<accession>A0A8J2UAM0</accession>
<dbReference type="InterPro" id="IPR020578">
    <property type="entry name" value="Aminotrans_V_PyrdxlP_BS"/>
</dbReference>
<evidence type="ECO:0000259" key="11">
    <source>
        <dbReference type="Pfam" id="PF00266"/>
    </source>
</evidence>
<feature type="domain" description="Aminotransferase class V" evidence="11">
    <location>
        <begin position="4"/>
        <end position="367"/>
    </location>
</feature>
<evidence type="ECO:0000256" key="2">
    <source>
        <dbReference type="ARBA" id="ARBA00006490"/>
    </source>
</evidence>
<evidence type="ECO:0000256" key="1">
    <source>
        <dbReference type="ARBA" id="ARBA00001933"/>
    </source>
</evidence>
<evidence type="ECO:0000256" key="8">
    <source>
        <dbReference type="ARBA" id="ARBA00023014"/>
    </source>
</evidence>
<name>A0A8J2UAM0_9BACT</name>
<evidence type="ECO:0000256" key="10">
    <source>
        <dbReference type="RuleBase" id="RU004504"/>
    </source>
</evidence>
<keyword evidence="8" id="KW-0411">Iron-sulfur</keyword>
<evidence type="ECO:0000256" key="4">
    <source>
        <dbReference type="ARBA" id="ARBA00022679"/>
    </source>
</evidence>
<dbReference type="InterPro" id="IPR015422">
    <property type="entry name" value="PyrdxlP-dep_Trfase_small"/>
</dbReference>
<dbReference type="GO" id="GO:0031071">
    <property type="term" value="F:cysteine desulfurase activity"/>
    <property type="evidence" value="ECO:0007669"/>
    <property type="project" value="UniProtKB-EC"/>
</dbReference>
<dbReference type="Pfam" id="PF00266">
    <property type="entry name" value="Aminotran_5"/>
    <property type="match status" value="1"/>
</dbReference>
<dbReference type="PROSITE" id="PS00595">
    <property type="entry name" value="AA_TRANSFER_CLASS_5"/>
    <property type="match status" value="1"/>
</dbReference>
<dbReference type="Proteomes" id="UP000607559">
    <property type="component" value="Unassembled WGS sequence"/>
</dbReference>
<evidence type="ECO:0000313" key="12">
    <source>
        <dbReference type="EMBL" id="GGA90905.1"/>
    </source>
</evidence>
<keyword evidence="6" id="KW-0663">Pyridoxal phosphate</keyword>
<evidence type="ECO:0000256" key="3">
    <source>
        <dbReference type="ARBA" id="ARBA00012239"/>
    </source>
</evidence>
<dbReference type="InterPro" id="IPR016454">
    <property type="entry name" value="Cysteine_dSase"/>
</dbReference>
<comment type="cofactor">
    <cofactor evidence="1 10">
        <name>pyridoxal 5'-phosphate</name>
        <dbReference type="ChEBI" id="CHEBI:597326"/>
    </cofactor>
</comment>
<keyword evidence="7" id="KW-0408">Iron</keyword>
<comment type="caution">
    <text evidence="12">The sequence shown here is derived from an EMBL/GenBank/DDBJ whole genome shotgun (WGS) entry which is preliminary data.</text>
</comment>
<dbReference type="InterPro" id="IPR000192">
    <property type="entry name" value="Aminotrans_V_dom"/>
</dbReference>
<reference evidence="12" key="2">
    <citation type="submission" date="2020-09" db="EMBL/GenBank/DDBJ databases">
        <authorList>
            <person name="Sun Q."/>
            <person name="Zhou Y."/>
        </authorList>
    </citation>
    <scope>NUCLEOTIDE SEQUENCE</scope>
    <source>
        <strain evidence="12">CGMCC 1.15448</strain>
    </source>
</reference>
<evidence type="ECO:0000256" key="6">
    <source>
        <dbReference type="ARBA" id="ARBA00022898"/>
    </source>
</evidence>
<dbReference type="PANTHER" id="PTHR11601">
    <property type="entry name" value="CYSTEINE DESULFURYLASE FAMILY MEMBER"/>
    <property type="match status" value="1"/>
</dbReference>
<evidence type="ECO:0000256" key="5">
    <source>
        <dbReference type="ARBA" id="ARBA00022723"/>
    </source>
</evidence>
<dbReference type="Gene3D" id="3.40.640.10">
    <property type="entry name" value="Type I PLP-dependent aspartate aminotransferase-like (Major domain)"/>
    <property type="match status" value="1"/>
</dbReference>
<evidence type="ECO:0000256" key="9">
    <source>
        <dbReference type="ARBA" id="ARBA00050776"/>
    </source>
</evidence>
<dbReference type="InterPro" id="IPR015424">
    <property type="entry name" value="PyrdxlP-dep_Trfase"/>
</dbReference>
<dbReference type="AlphaFoldDB" id="A0A8J2UAM0"/>
<proteinExistence type="inferred from homology"/>
<dbReference type="SUPFAM" id="SSF53383">
    <property type="entry name" value="PLP-dependent transferases"/>
    <property type="match status" value="1"/>
</dbReference>
<evidence type="ECO:0000313" key="13">
    <source>
        <dbReference type="Proteomes" id="UP000607559"/>
    </source>
</evidence>
<dbReference type="InterPro" id="IPR015421">
    <property type="entry name" value="PyrdxlP-dep_Trfase_major"/>
</dbReference>
<reference evidence="12" key="1">
    <citation type="journal article" date="2014" name="Int. J. Syst. Evol. Microbiol.">
        <title>Complete genome sequence of Corynebacterium casei LMG S-19264T (=DSM 44701T), isolated from a smear-ripened cheese.</title>
        <authorList>
            <consortium name="US DOE Joint Genome Institute (JGI-PGF)"/>
            <person name="Walter F."/>
            <person name="Albersmeier A."/>
            <person name="Kalinowski J."/>
            <person name="Ruckert C."/>
        </authorList>
    </citation>
    <scope>NUCLEOTIDE SEQUENCE</scope>
    <source>
        <strain evidence="12">CGMCC 1.15448</strain>
    </source>
</reference>